<feature type="binding site" evidence="5">
    <location>
        <position position="65"/>
    </location>
    <ligand>
        <name>a divalent metal cation</name>
        <dbReference type="ChEBI" id="CHEBI:60240"/>
        <label>1</label>
    </ligand>
</feature>
<comment type="similarity">
    <text evidence="1">Belongs to the GTP cyclohydrolase I type 2/NIF3 family.</text>
</comment>
<dbReference type="FunFam" id="3.40.1390.30:FF:000001">
    <property type="entry name" value="GTP cyclohydrolase 1 type 2"/>
    <property type="match status" value="1"/>
</dbReference>
<feature type="binding site" evidence="5">
    <location>
        <position position="235"/>
    </location>
    <ligand>
        <name>a divalent metal cation</name>
        <dbReference type="ChEBI" id="CHEBI:60240"/>
        <label>1</label>
    </ligand>
</feature>
<evidence type="ECO:0000256" key="3">
    <source>
        <dbReference type="ARBA" id="ARBA00022112"/>
    </source>
</evidence>
<accession>A0A6I4NTR1</accession>
<keyword evidence="4 5" id="KW-0479">Metal-binding</keyword>
<dbReference type="NCBIfam" id="TIGR00486">
    <property type="entry name" value="YbgI_SA1388"/>
    <property type="match status" value="1"/>
</dbReference>
<dbReference type="Gene3D" id="3.40.1390.30">
    <property type="entry name" value="NIF3 (NGG1p interacting factor 3)-like"/>
    <property type="match status" value="2"/>
</dbReference>
<name>A0A6I4NTR1_9MICO</name>
<evidence type="ECO:0000256" key="1">
    <source>
        <dbReference type="ARBA" id="ARBA00006964"/>
    </source>
</evidence>
<comment type="subunit">
    <text evidence="2">Homohexamer.</text>
</comment>
<evidence type="ECO:0000313" key="6">
    <source>
        <dbReference type="EMBL" id="MWB97778.1"/>
    </source>
</evidence>
<dbReference type="Proteomes" id="UP000438182">
    <property type="component" value="Unassembled WGS sequence"/>
</dbReference>
<dbReference type="InterPro" id="IPR036069">
    <property type="entry name" value="DUF34/NIF3_sf"/>
</dbReference>
<feature type="binding site" evidence="5">
    <location>
        <position position="104"/>
    </location>
    <ligand>
        <name>a divalent metal cation</name>
        <dbReference type="ChEBI" id="CHEBI:60240"/>
        <label>1</label>
    </ligand>
</feature>
<sequence length="287" mass="29851">MPTLAEVVSVAHGRWPLSGAEPWDAPGLLAGDPQAGVARILLAVDAVAATVDEAVDGGYDLLLTHHPLLLRGVTSVAEDRYKGALLARLIRGGTALLAAHTNADVVEDGTSGVLAVGLGLQSSRPIVPDASGSRGLGRIGTLAEPVRLLDFARRVADLLPATAGGVRIAGDPEQLVTTVAVCGGAGDSLLGDAGVRAADVYVTADLRHHPAQEAREQARLGGGPALVDVSHWASEWLWLDAAATALRDALPDAQVDVSELNTDPWDFALVRAPNPTEPRRHRRKEPA</sequence>
<dbReference type="AlphaFoldDB" id="A0A6I4NTR1"/>
<dbReference type="RefSeq" id="WP_160423124.1">
    <property type="nucleotide sequence ID" value="NZ_WSTA01000012.1"/>
</dbReference>
<keyword evidence="7" id="KW-1185">Reference proteome</keyword>
<comment type="caution">
    <text evidence="6">The sequence shown here is derived from an EMBL/GenBank/DDBJ whole genome shotgun (WGS) entry which is preliminary data.</text>
</comment>
<dbReference type="SUPFAM" id="SSF102705">
    <property type="entry name" value="NIF3 (NGG1p interacting factor 3)-like"/>
    <property type="match status" value="1"/>
</dbReference>
<dbReference type="PANTHER" id="PTHR13799:SF14">
    <property type="entry name" value="GTP CYCLOHYDROLASE 1 TYPE 2 HOMOLOG"/>
    <property type="match status" value="1"/>
</dbReference>
<evidence type="ECO:0000256" key="4">
    <source>
        <dbReference type="ARBA" id="ARBA00022723"/>
    </source>
</evidence>
<dbReference type="GO" id="GO:0005737">
    <property type="term" value="C:cytoplasm"/>
    <property type="evidence" value="ECO:0007669"/>
    <property type="project" value="TreeGrafter"/>
</dbReference>
<gene>
    <name evidence="6" type="ORF">GB864_04325</name>
</gene>
<reference evidence="6 7" key="1">
    <citation type="submission" date="2019-12" db="EMBL/GenBank/DDBJ databases">
        <authorList>
            <person name="Kim Y.S."/>
        </authorList>
    </citation>
    <scope>NUCLEOTIDE SEQUENCE [LARGE SCALE GENOMIC DNA]</scope>
    <source>
        <strain evidence="6 7">MMS17-SY077</strain>
    </source>
</reference>
<proteinExistence type="inferred from homology"/>
<evidence type="ECO:0000313" key="7">
    <source>
        <dbReference type="Proteomes" id="UP000438182"/>
    </source>
</evidence>
<dbReference type="GO" id="GO:0046872">
    <property type="term" value="F:metal ion binding"/>
    <property type="evidence" value="ECO:0007669"/>
    <property type="project" value="UniProtKB-KW"/>
</dbReference>
<dbReference type="EMBL" id="WSTA01000012">
    <property type="protein sequence ID" value="MWB97778.1"/>
    <property type="molecule type" value="Genomic_DNA"/>
</dbReference>
<dbReference type="Pfam" id="PF01784">
    <property type="entry name" value="DUF34_NIF3"/>
    <property type="match status" value="1"/>
</dbReference>
<evidence type="ECO:0000256" key="2">
    <source>
        <dbReference type="ARBA" id="ARBA00011643"/>
    </source>
</evidence>
<organism evidence="6 7">
    <name type="scientific">Agromyces seonyuensis</name>
    <dbReference type="NCBI Taxonomy" id="2662446"/>
    <lineage>
        <taxon>Bacteria</taxon>
        <taxon>Bacillati</taxon>
        <taxon>Actinomycetota</taxon>
        <taxon>Actinomycetes</taxon>
        <taxon>Micrococcales</taxon>
        <taxon>Microbacteriaceae</taxon>
        <taxon>Agromyces</taxon>
    </lineage>
</organism>
<feature type="binding site" evidence="5">
    <location>
        <position position="66"/>
    </location>
    <ligand>
        <name>a divalent metal cation</name>
        <dbReference type="ChEBI" id="CHEBI:60240"/>
        <label>1</label>
    </ligand>
</feature>
<feature type="binding site" evidence="5">
    <location>
        <position position="231"/>
    </location>
    <ligand>
        <name>a divalent metal cation</name>
        <dbReference type="ChEBI" id="CHEBI:60240"/>
        <label>1</label>
    </ligand>
</feature>
<dbReference type="PANTHER" id="PTHR13799">
    <property type="entry name" value="NGG1 INTERACTING FACTOR 3"/>
    <property type="match status" value="1"/>
</dbReference>
<protein>
    <recommendedName>
        <fullName evidence="3">GTP cyclohydrolase 1 type 2 homolog</fullName>
    </recommendedName>
</protein>
<evidence type="ECO:0000256" key="5">
    <source>
        <dbReference type="PIRSR" id="PIRSR602678-1"/>
    </source>
</evidence>
<dbReference type="InterPro" id="IPR002678">
    <property type="entry name" value="DUF34/NIF3"/>
</dbReference>